<evidence type="ECO:0000256" key="12">
    <source>
        <dbReference type="ARBA" id="ARBA00022840"/>
    </source>
</evidence>
<evidence type="ECO:0000259" key="20">
    <source>
        <dbReference type="PROSITE" id="PS51483"/>
    </source>
</evidence>
<evidence type="ECO:0000256" key="5">
    <source>
        <dbReference type="ARBA" id="ARBA00012814"/>
    </source>
</evidence>
<dbReference type="PANTHER" id="PTHR10947">
    <property type="entry name" value="PHENYLALANYL-TRNA SYNTHETASE BETA CHAIN AND LEUCINE-RICH REPEAT-CONTAINING PROTEIN 47"/>
    <property type="match status" value="1"/>
</dbReference>
<evidence type="ECO:0000256" key="11">
    <source>
        <dbReference type="ARBA" id="ARBA00022741"/>
    </source>
</evidence>
<protein>
    <recommendedName>
        <fullName evidence="6">Phenylalanine--tRNA ligase beta subunit</fullName>
        <ecNumber evidence="5">6.1.1.20</ecNumber>
    </recommendedName>
    <alternativeName>
        <fullName evidence="17">Phenylalanyl-tRNA synthetase beta subunit</fullName>
    </alternativeName>
</protein>
<dbReference type="GO" id="GO:0006432">
    <property type="term" value="P:phenylalanyl-tRNA aminoacylation"/>
    <property type="evidence" value="ECO:0007669"/>
    <property type="project" value="InterPro"/>
</dbReference>
<comment type="similarity">
    <text evidence="3">Belongs to the phenylalanyl-tRNA synthetase beta subunit family. Type 1 subfamily.</text>
</comment>
<proteinExistence type="inferred from homology"/>
<dbReference type="Pfam" id="PF03484">
    <property type="entry name" value="B5"/>
    <property type="match status" value="1"/>
</dbReference>
<dbReference type="GO" id="GO:0004826">
    <property type="term" value="F:phenylalanine-tRNA ligase activity"/>
    <property type="evidence" value="ECO:0007669"/>
    <property type="project" value="UniProtKB-EC"/>
</dbReference>
<keyword evidence="16" id="KW-0030">Aminoacyl-tRNA synthetase</keyword>
<evidence type="ECO:0000256" key="13">
    <source>
        <dbReference type="ARBA" id="ARBA00022842"/>
    </source>
</evidence>
<evidence type="ECO:0000256" key="14">
    <source>
        <dbReference type="ARBA" id="ARBA00022884"/>
    </source>
</evidence>
<keyword evidence="14" id="KW-0694">RNA-binding</keyword>
<keyword evidence="9" id="KW-0436">Ligase</keyword>
<evidence type="ECO:0000256" key="9">
    <source>
        <dbReference type="ARBA" id="ARBA00022598"/>
    </source>
</evidence>
<evidence type="ECO:0000256" key="10">
    <source>
        <dbReference type="ARBA" id="ARBA00022723"/>
    </source>
</evidence>
<dbReference type="GO" id="GO:0000049">
    <property type="term" value="F:tRNA binding"/>
    <property type="evidence" value="ECO:0007669"/>
    <property type="project" value="UniProtKB-KW"/>
</dbReference>
<dbReference type="Gene3D" id="3.30.930.10">
    <property type="entry name" value="Bira Bifunctional Protein, Domain 2"/>
    <property type="match status" value="1"/>
</dbReference>
<keyword evidence="15" id="KW-0648">Protein biosynthesis</keyword>
<evidence type="ECO:0000256" key="17">
    <source>
        <dbReference type="ARBA" id="ARBA00033189"/>
    </source>
</evidence>
<evidence type="ECO:0000313" key="21">
    <source>
        <dbReference type="EMBL" id="SVA59272.1"/>
    </source>
</evidence>
<evidence type="ECO:0000256" key="16">
    <source>
        <dbReference type="ARBA" id="ARBA00023146"/>
    </source>
</evidence>
<dbReference type="PANTHER" id="PTHR10947:SF0">
    <property type="entry name" value="PHENYLALANINE--TRNA LIGASE BETA SUBUNIT"/>
    <property type="match status" value="1"/>
</dbReference>
<dbReference type="NCBIfam" id="TIGR00472">
    <property type="entry name" value="pheT_bact"/>
    <property type="match status" value="1"/>
</dbReference>
<dbReference type="NCBIfam" id="NF045760">
    <property type="entry name" value="YtpR"/>
    <property type="match status" value="1"/>
</dbReference>
<dbReference type="InterPro" id="IPR009061">
    <property type="entry name" value="DNA-bd_dom_put_sf"/>
</dbReference>
<evidence type="ECO:0000256" key="8">
    <source>
        <dbReference type="ARBA" id="ARBA00022555"/>
    </source>
</evidence>
<evidence type="ECO:0000256" key="1">
    <source>
        <dbReference type="ARBA" id="ARBA00001946"/>
    </source>
</evidence>
<accession>A0A381X3V9</accession>
<dbReference type="PROSITE" id="PS51483">
    <property type="entry name" value="B5"/>
    <property type="match status" value="1"/>
</dbReference>
<dbReference type="InterPro" id="IPR012340">
    <property type="entry name" value="NA-bd_OB-fold"/>
</dbReference>
<comment type="catalytic activity">
    <reaction evidence="18">
        <text>tRNA(Phe) + L-phenylalanine + ATP = L-phenylalanyl-tRNA(Phe) + AMP + diphosphate + H(+)</text>
        <dbReference type="Rhea" id="RHEA:19413"/>
        <dbReference type="Rhea" id="RHEA-COMP:9668"/>
        <dbReference type="Rhea" id="RHEA-COMP:9699"/>
        <dbReference type="ChEBI" id="CHEBI:15378"/>
        <dbReference type="ChEBI" id="CHEBI:30616"/>
        <dbReference type="ChEBI" id="CHEBI:33019"/>
        <dbReference type="ChEBI" id="CHEBI:58095"/>
        <dbReference type="ChEBI" id="CHEBI:78442"/>
        <dbReference type="ChEBI" id="CHEBI:78531"/>
        <dbReference type="ChEBI" id="CHEBI:456215"/>
        <dbReference type="EC" id="6.1.1.20"/>
    </reaction>
</comment>
<dbReference type="GO" id="GO:0000287">
    <property type="term" value="F:magnesium ion binding"/>
    <property type="evidence" value="ECO:0007669"/>
    <property type="project" value="InterPro"/>
</dbReference>
<keyword evidence="8" id="KW-0820">tRNA-binding</keyword>
<keyword evidence="7" id="KW-0963">Cytoplasm</keyword>
<keyword evidence="11" id="KW-0547">Nucleotide-binding</keyword>
<name>A0A381X3V9_9ZZZZ</name>
<organism evidence="21">
    <name type="scientific">marine metagenome</name>
    <dbReference type="NCBI Taxonomy" id="408172"/>
    <lineage>
        <taxon>unclassified sequences</taxon>
        <taxon>metagenomes</taxon>
        <taxon>ecological metagenomes</taxon>
    </lineage>
</organism>
<dbReference type="Gene3D" id="3.50.40.10">
    <property type="entry name" value="Phenylalanyl-trna Synthetase, Chain B, domain 3"/>
    <property type="match status" value="1"/>
</dbReference>
<dbReference type="GO" id="GO:0005524">
    <property type="term" value="F:ATP binding"/>
    <property type="evidence" value="ECO:0007669"/>
    <property type="project" value="UniProtKB-KW"/>
</dbReference>
<keyword evidence="13" id="KW-0460">Magnesium</keyword>
<dbReference type="InterPro" id="IPR005147">
    <property type="entry name" value="tRNA_synthase_B5-dom"/>
</dbReference>
<keyword evidence="10" id="KW-0479">Metal-binding</keyword>
<evidence type="ECO:0000256" key="6">
    <source>
        <dbReference type="ARBA" id="ARBA00017032"/>
    </source>
</evidence>
<dbReference type="InterPro" id="IPR005146">
    <property type="entry name" value="B3/B4_tRNA-bd"/>
</dbReference>
<dbReference type="CDD" id="cd02796">
    <property type="entry name" value="tRNA_bind_bactPheRS"/>
    <property type="match status" value="1"/>
</dbReference>
<evidence type="ECO:0000256" key="3">
    <source>
        <dbReference type="ARBA" id="ARBA00008653"/>
    </source>
</evidence>
<dbReference type="InterPro" id="IPR002547">
    <property type="entry name" value="tRNA-bd_dom"/>
</dbReference>
<dbReference type="InterPro" id="IPR045060">
    <property type="entry name" value="Phe-tRNA-ligase_IIc_bsu"/>
</dbReference>
<gene>
    <name evidence="21" type="ORF">METZ01_LOCUS112126</name>
</gene>
<dbReference type="EMBL" id="UINC01013772">
    <property type="protein sequence ID" value="SVA59272.1"/>
    <property type="molecule type" value="Genomic_DNA"/>
</dbReference>
<dbReference type="InterPro" id="IPR041616">
    <property type="entry name" value="PheRS_beta_core"/>
</dbReference>
<dbReference type="SUPFAM" id="SSF55681">
    <property type="entry name" value="Class II aaRS and biotin synthetases"/>
    <property type="match status" value="1"/>
</dbReference>
<dbReference type="SUPFAM" id="SSF56037">
    <property type="entry name" value="PheT/TilS domain"/>
    <property type="match status" value="1"/>
</dbReference>
<evidence type="ECO:0000256" key="18">
    <source>
        <dbReference type="ARBA" id="ARBA00049255"/>
    </source>
</evidence>
<dbReference type="HAMAP" id="MF_00283">
    <property type="entry name" value="Phe_tRNA_synth_beta1"/>
    <property type="match status" value="1"/>
</dbReference>
<dbReference type="Pfam" id="PF01588">
    <property type="entry name" value="tRNA_bind"/>
    <property type="match status" value="1"/>
</dbReference>
<evidence type="ECO:0000256" key="2">
    <source>
        <dbReference type="ARBA" id="ARBA00004496"/>
    </source>
</evidence>
<dbReference type="InterPro" id="IPR020825">
    <property type="entry name" value="Phe-tRNA_synthase-like_B3/B4"/>
</dbReference>
<evidence type="ECO:0000256" key="15">
    <source>
        <dbReference type="ARBA" id="ARBA00022917"/>
    </source>
</evidence>
<feature type="domain" description="TRNA-binding" evidence="19">
    <location>
        <begin position="10"/>
        <end position="119"/>
    </location>
</feature>
<dbReference type="SUPFAM" id="SSF50249">
    <property type="entry name" value="Nucleic acid-binding proteins"/>
    <property type="match status" value="1"/>
</dbReference>
<dbReference type="AlphaFoldDB" id="A0A381X3V9"/>
<dbReference type="EC" id="6.1.1.20" evidence="5"/>
<dbReference type="InterPro" id="IPR004532">
    <property type="entry name" value="Phe-tRNA-ligase_IIc_bsu_bact"/>
</dbReference>
<keyword evidence="12" id="KW-0067">ATP-binding</keyword>
<sequence length="624" mass="67100">MELEHAEDRATDLAPFTVGYVVEAKQHPNADRLRLCIVDNGVEHVQVVCGAPNARTGMKGVFAPSGTTIPGTGMVLKPTKIRGEDSNGMLCSEREMGLSDEHDGIIELQGDAPIGAPFTAVAGLNDPIIDINVTPNKQDCLGVRGIARDLAAAGMGTLKPLNATPVNGTYDSPIRVTLNFEPDYGDACTCFLGRHFRGLNNGPAPDWMQQRLTAVGLRPISALVDMTNYVTYDLGRPLHVFDAGKVTGNIQARMAEPGEAFLALDGKDYELDGEITVIADDKAAESIGGVMGGEVSGCTDDTTEMFLEAALFDAHRTAATGRRLGIESDARYRFERGVDPAMVRPGVEIATRLVLEMCGGETSHTVMAGSPDVPAKVVSFRPERVGELIGINVTEDEQSKILADLGFGIEIGDSNWQVSAPTWRTDIDGEADIVEEVARITGYDRIESTPLPRVNITAKPALTTMQRRLPAAKRALAVRGMMECVTWSFMPRRFAELFGGGGEEILLANPISSELDAMRPSILGNLILAVGRNVDRGYDDVNLFEVGPQFIDPTPKGQTFVASGVRRGQDAHRHWSSTPRVVDAYDAKADALAVLETISAPTTSMQISADAPAWYHPGRSAVMR</sequence>
<dbReference type="CDD" id="cd00769">
    <property type="entry name" value="PheRS_beta_core"/>
    <property type="match status" value="1"/>
</dbReference>
<dbReference type="Gene3D" id="2.40.50.140">
    <property type="entry name" value="Nucleic acid-binding proteins"/>
    <property type="match status" value="1"/>
</dbReference>
<feature type="non-terminal residue" evidence="21">
    <location>
        <position position="624"/>
    </location>
</feature>
<evidence type="ECO:0000256" key="7">
    <source>
        <dbReference type="ARBA" id="ARBA00022490"/>
    </source>
</evidence>
<dbReference type="InterPro" id="IPR033714">
    <property type="entry name" value="tRNA_bind_bactPheRS"/>
</dbReference>
<dbReference type="Pfam" id="PF03483">
    <property type="entry name" value="B3_4"/>
    <property type="match status" value="1"/>
</dbReference>
<evidence type="ECO:0000256" key="4">
    <source>
        <dbReference type="ARBA" id="ARBA00011209"/>
    </source>
</evidence>
<dbReference type="GO" id="GO:0009328">
    <property type="term" value="C:phenylalanine-tRNA ligase complex"/>
    <property type="evidence" value="ECO:0007669"/>
    <property type="project" value="TreeGrafter"/>
</dbReference>
<comment type="subunit">
    <text evidence="4">Tetramer of two alpha and two beta subunits.</text>
</comment>
<dbReference type="Pfam" id="PF17759">
    <property type="entry name" value="tRNA_synthFbeta"/>
    <property type="match status" value="1"/>
</dbReference>
<dbReference type="InterPro" id="IPR045864">
    <property type="entry name" value="aa-tRNA-synth_II/BPL/LPL"/>
</dbReference>
<reference evidence="21" key="1">
    <citation type="submission" date="2018-05" db="EMBL/GenBank/DDBJ databases">
        <authorList>
            <person name="Lanie J.A."/>
            <person name="Ng W.-L."/>
            <person name="Kazmierczak K.M."/>
            <person name="Andrzejewski T.M."/>
            <person name="Davidsen T.M."/>
            <person name="Wayne K.J."/>
            <person name="Tettelin H."/>
            <person name="Glass J.I."/>
            <person name="Rusch D."/>
            <person name="Podicherti R."/>
            <person name="Tsui H.-C.T."/>
            <person name="Winkler M.E."/>
        </authorList>
    </citation>
    <scope>NUCLEOTIDE SEQUENCE</scope>
</reference>
<feature type="domain" description="B5" evidence="20">
    <location>
        <begin position="373"/>
        <end position="448"/>
    </location>
</feature>
<dbReference type="PROSITE" id="PS50886">
    <property type="entry name" value="TRBD"/>
    <property type="match status" value="1"/>
</dbReference>
<dbReference type="FunFam" id="3.30.56.10:FF:000002">
    <property type="entry name" value="Phenylalanine--tRNA ligase beta subunit"/>
    <property type="match status" value="1"/>
</dbReference>
<evidence type="ECO:0000259" key="19">
    <source>
        <dbReference type="PROSITE" id="PS50886"/>
    </source>
</evidence>
<dbReference type="SMART" id="SM00874">
    <property type="entry name" value="B5"/>
    <property type="match status" value="1"/>
</dbReference>
<dbReference type="Gene3D" id="3.30.56.10">
    <property type="match status" value="2"/>
</dbReference>
<comment type="subcellular location">
    <subcellularLocation>
        <location evidence="2">Cytoplasm</location>
    </subcellularLocation>
</comment>
<comment type="cofactor">
    <cofactor evidence="1">
        <name>Mg(2+)</name>
        <dbReference type="ChEBI" id="CHEBI:18420"/>
    </cofactor>
</comment>
<dbReference type="SUPFAM" id="SSF46955">
    <property type="entry name" value="Putative DNA-binding domain"/>
    <property type="match status" value="1"/>
</dbReference>
<dbReference type="SMART" id="SM00873">
    <property type="entry name" value="B3_4"/>
    <property type="match status" value="1"/>
</dbReference>
<dbReference type="FunFam" id="2.40.50.140:FF:000045">
    <property type="entry name" value="Phenylalanine--tRNA ligase beta subunit"/>
    <property type="match status" value="1"/>
</dbReference>